<evidence type="ECO:0000256" key="1">
    <source>
        <dbReference type="SAM" id="SignalP"/>
    </source>
</evidence>
<organism evidence="2 3">
    <name type="scientific">Panagrolaimus superbus</name>
    <dbReference type="NCBI Taxonomy" id="310955"/>
    <lineage>
        <taxon>Eukaryota</taxon>
        <taxon>Metazoa</taxon>
        <taxon>Ecdysozoa</taxon>
        <taxon>Nematoda</taxon>
        <taxon>Chromadorea</taxon>
        <taxon>Rhabditida</taxon>
        <taxon>Tylenchina</taxon>
        <taxon>Panagrolaimomorpha</taxon>
        <taxon>Panagrolaimoidea</taxon>
        <taxon>Panagrolaimidae</taxon>
        <taxon>Panagrolaimus</taxon>
    </lineage>
</organism>
<keyword evidence="2" id="KW-1185">Reference proteome</keyword>
<dbReference type="WBParaSite" id="PSU_v2.g9456.t1">
    <property type="protein sequence ID" value="PSU_v2.g9456.t1"/>
    <property type="gene ID" value="PSU_v2.g9456"/>
</dbReference>
<name>A0A914Z9V9_9BILA</name>
<dbReference type="Proteomes" id="UP000887577">
    <property type="component" value="Unplaced"/>
</dbReference>
<feature type="chain" id="PRO_5036953608" evidence="1">
    <location>
        <begin position="19"/>
        <end position="159"/>
    </location>
</feature>
<feature type="signal peptide" evidence="1">
    <location>
        <begin position="1"/>
        <end position="18"/>
    </location>
</feature>
<accession>A0A914Z9V9</accession>
<evidence type="ECO:0000313" key="3">
    <source>
        <dbReference type="WBParaSite" id="PSU_v2.g9456.t1"/>
    </source>
</evidence>
<proteinExistence type="predicted"/>
<dbReference type="AlphaFoldDB" id="A0A914Z9V9"/>
<evidence type="ECO:0000313" key="2">
    <source>
        <dbReference type="Proteomes" id="UP000887577"/>
    </source>
</evidence>
<sequence length="159" mass="17858">MKVCAAFLLLLFLHFSVGIPIEESEDYKNSKIEYDALIAKLNATDPCQLSFECNNREECVNFPKCKNGEKCPRTKCVPRKLCKSTICPPGTECAEFGSSLGDWTEHKYNFKPPINYIGDTRGIRPTCVTRKVPSDGNICGENEEILSNRSPLDMVLFNP</sequence>
<reference evidence="3" key="1">
    <citation type="submission" date="2022-11" db="UniProtKB">
        <authorList>
            <consortium name="WormBaseParasite"/>
        </authorList>
    </citation>
    <scope>IDENTIFICATION</scope>
</reference>
<keyword evidence="1" id="KW-0732">Signal</keyword>
<protein>
    <submittedName>
        <fullName evidence="3">Uncharacterized protein</fullName>
    </submittedName>
</protein>